<protein>
    <submittedName>
        <fullName evidence="2">Uncharacterized protein</fullName>
    </submittedName>
</protein>
<evidence type="ECO:0000313" key="2">
    <source>
        <dbReference type="EMBL" id="KAF2545734.1"/>
    </source>
</evidence>
<dbReference type="EMBL" id="QGKY02001925">
    <property type="protein sequence ID" value="KAF2545734.1"/>
    <property type="molecule type" value="Genomic_DNA"/>
</dbReference>
<keyword evidence="1" id="KW-0472">Membrane</keyword>
<organism evidence="2">
    <name type="scientific">Brassica cretica</name>
    <name type="common">Mustard</name>
    <dbReference type="NCBI Taxonomy" id="69181"/>
    <lineage>
        <taxon>Eukaryota</taxon>
        <taxon>Viridiplantae</taxon>
        <taxon>Streptophyta</taxon>
        <taxon>Embryophyta</taxon>
        <taxon>Tracheophyta</taxon>
        <taxon>Spermatophyta</taxon>
        <taxon>Magnoliopsida</taxon>
        <taxon>eudicotyledons</taxon>
        <taxon>Gunneridae</taxon>
        <taxon>Pentapetalae</taxon>
        <taxon>rosids</taxon>
        <taxon>malvids</taxon>
        <taxon>Brassicales</taxon>
        <taxon>Brassicaceae</taxon>
        <taxon>Brassiceae</taxon>
        <taxon>Brassica</taxon>
    </lineage>
</organism>
<dbReference type="AlphaFoldDB" id="A0A8S9GL86"/>
<proteinExistence type="predicted"/>
<keyword evidence="1" id="KW-1133">Transmembrane helix</keyword>
<keyword evidence="1" id="KW-0812">Transmembrane</keyword>
<reference evidence="2" key="1">
    <citation type="submission" date="2019-12" db="EMBL/GenBank/DDBJ databases">
        <title>Genome sequencing and annotation of Brassica cretica.</title>
        <authorList>
            <person name="Studholme D.J."/>
            <person name="Sarris P.F."/>
        </authorList>
    </citation>
    <scope>NUCLEOTIDE SEQUENCE</scope>
    <source>
        <strain evidence="2">PFS-102/07</strain>
        <tissue evidence="2">Leaf</tissue>
    </source>
</reference>
<comment type="caution">
    <text evidence="2">The sequence shown here is derived from an EMBL/GenBank/DDBJ whole genome shotgun (WGS) entry which is preliminary data.</text>
</comment>
<name>A0A8S9GL86_BRACR</name>
<feature type="transmembrane region" description="Helical" evidence="1">
    <location>
        <begin position="18"/>
        <end position="36"/>
    </location>
</feature>
<accession>A0A8S9GL86</accession>
<gene>
    <name evidence="2" type="ORF">F2Q70_00023762</name>
</gene>
<evidence type="ECO:0000256" key="1">
    <source>
        <dbReference type="SAM" id="Phobius"/>
    </source>
</evidence>
<sequence length="139" mass="15492">MSEGDFSSIHIIHNMLDAWFYGFVPCFYLRFFFLVLDTQGNMPLGLGMMVNLLLHRSDQRRNQSFLEMQIFDIVYVAGWENSVIPQVISFPSGGRIIVSSGGSVFLQNHSPMSAPEGCEVVVPVGGVTEFHISADDIDT</sequence>